<proteinExistence type="predicted"/>
<comment type="caution">
    <text evidence="2">The sequence shown here is derived from an EMBL/GenBank/DDBJ whole genome shotgun (WGS) entry which is preliminary data.</text>
</comment>
<protein>
    <submittedName>
        <fullName evidence="2">Uncharacterized protein</fullName>
    </submittedName>
</protein>
<evidence type="ECO:0000313" key="2">
    <source>
        <dbReference type="EMBL" id="KAJ8394163.1"/>
    </source>
</evidence>
<evidence type="ECO:0000313" key="3">
    <source>
        <dbReference type="Proteomes" id="UP001221898"/>
    </source>
</evidence>
<name>A0AAD7S1F0_9TELE</name>
<reference evidence="2" key="1">
    <citation type="journal article" date="2023" name="Science">
        <title>Genome structures resolve the early diversification of teleost fishes.</title>
        <authorList>
            <person name="Parey E."/>
            <person name="Louis A."/>
            <person name="Montfort J."/>
            <person name="Bouchez O."/>
            <person name="Roques C."/>
            <person name="Iampietro C."/>
            <person name="Lluch J."/>
            <person name="Castinel A."/>
            <person name="Donnadieu C."/>
            <person name="Desvignes T."/>
            <person name="Floi Bucao C."/>
            <person name="Jouanno E."/>
            <person name="Wen M."/>
            <person name="Mejri S."/>
            <person name="Dirks R."/>
            <person name="Jansen H."/>
            <person name="Henkel C."/>
            <person name="Chen W.J."/>
            <person name="Zahm M."/>
            <person name="Cabau C."/>
            <person name="Klopp C."/>
            <person name="Thompson A.W."/>
            <person name="Robinson-Rechavi M."/>
            <person name="Braasch I."/>
            <person name="Lecointre G."/>
            <person name="Bobe J."/>
            <person name="Postlethwait J.H."/>
            <person name="Berthelot C."/>
            <person name="Roest Crollius H."/>
            <person name="Guiguen Y."/>
        </authorList>
    </citation>
    <scope>NUCLEOTIDE SEQUENCE</scope>
    <source>
        <strain evidence="2">NC1722</strain>
    </source>
</reference>
<organism evidence="2 3">
    <name type="scientific">Aldrovandia affinis</name>
    <dbReference type="NCBI Taxonomy" id="143900"/>
    <lineage>
        <taxon>Eukaryota</taxon>
        <taxon>Metazoa</taxon>
        <taxon>Chordata</taxon>
        <taxon>Craniata</taxon>
        <taxon>Vertebrata</taxon>
        <taxon>Euteleostomi</taxon>
        <taxon>Actinopterygii</taxon>
        <taxon>Neopterygii</taxon>
        <taxon>Teleostei</taxon>
        <taxon>Notacanthiformes</taxon>
        <taxon>Halosauridae</taxon>
        <taxon>Aldrovandia</taxon>
    </lineage>
</organism>
<sequence length="130" mass="14341">MFTDGMRLCEKRQEKKTRTIGRTHPILICMICFGVIHGRDKAVCEARWGSVLCVTQALCPGQRAESSGRAVWRTPGSAAASPRASLSPADRTSSRKPSPRGGSHESHESLNNRIFTSLEHPLRLAQEKET</sequence>
<keyword evidence="3" id="KW-1185">Reference proteome</keyword>
<feature type="region of interest" description="Disordered" evidence="1">
    <location>
        <begin position="61"/>
        <end position="130"/>
    </location>
</feature>
<gene>
    <name evidence="2" type="ORF">AAFF_G00049680</name>
</gene>
<dbReference type="EMBL" id="JAINUG010000129">
    <property type="protein sequence ID" value="KAJ8394163.1"/>
    <property type="molecule type" value="Genomic_DNA"/>
</dbReference>
<feature type="compositionally biased region" description="Basic and acidic residues" evidence="1">
    <location>
        <begin position="120"/>
        <end position="130"/>
    </location>
</feature>
<feature type="compositionally biased region" description="Low complexity" evidence="1">
    <location>
        <begin position="75"/>
        <end position="89"/>
    </location>
</feature>
<accession>A0AAD7S1F0</accession>
<dbReference type="Proteomes" id="UP001221898">
    <property type="component" value="Unassembled WGS sequence"/>
</dbReference>
<dbReference type="AlphaFoldDB" id="A0AAD7S1F0"/>
<evidence type="ECO:0000256" key="1">
    <source>
        <dbReference type="SAM" id="MobiDB-lite"/>
    </source>
</evidence>